<feature type="transmembrane region" description="Helical" evidence="1">
    <location>
        <begin position="152"/>
        <end position="175"/>
    </location>
</feature>
<evidence type="ECO:0000259" key="2">
    <source>
        <dbReference type="Pfam" id="PF01757"/>
    </source>
</evidence>
<keyword evidence="1" id="KW-1133">Transmembrane helix</keyword>
<dbReference type="GO" id="GO:0016020">
    <property type="term" value="C:membrane"/>
    <property type="evidence" value="ECO:0007669"/>
    <property type="project" value="TreeGrafter"/>
</dbReference>
<name>A0A2W4DGH1_9HYPH</name>
<dbReference type="GO" id="GO:0016747">
    <property type="term" value="F:acyltransferase activity, transferring groups other than amino-acyl groups"/>
    <property type="evidence" value="ECO:0007669"/>
    <property type="project" value="InterPro"/>
</dbReference>
<protein>
    <recommendedName>
        <fullName evidence="2">Acyltransferase 3 domain-containing protein</fullName>
    </recommendedName>
</protein>
<evidence type="ECO:0000256" key="1">
    <source>
        <dbReference type="SAM" id="Phobius"/>
    </source>
</evidence>
<organism evidence="3 4">
    <name type="scientific">Rhizobium tubonense</name>
    <dbReference type="NCBI Taxonomy" id="484088"/>
    <lineage>
        <taxon>Bacteria</taxon>
        <taxon>Pseudomonadati</taxon>
        <taxon>Pseudomonadota</taxon>
        <taxon>Alphaproteobacteria</taxon>
        <taxon>Hyphomicrobiales</taxon>
        <taxon>Rhizobiaceae</taxon>
        <taxon>Rhizobium/Agrobacterium group</taxon>
        <taxon>Rhizobium</taxon>
    </lineage>
</organism>
<feature type="transmembrane region" description="Helical" evidence="1">
    <location>
        <begin position="309"/>
        <end position="326"/>
    </location>
</feature>
<dbReference type="InterPro" id="IPR050879">
    <property type="entry name" value="Acyltransferase_3"/>
</dbReference>
<keyword evidence="1" id="KW-0812">Transmembrane</keyword>
<gene>
    <name evidence="3" type="ORF">CPY51_06990</name>
</gene>
<feature type="transmembrane region" description="Helical" evidence="1">
    <location>
        <begin position="259"/>
        <end position="276"/>
    </location>
</feature>
<dbReference type="PANTHER" id="PTHR23028">
    <property type="entry name" value="ACETYLTRANSFERASE"/>
    <property type="match status" value="1"/>
</dbReference>
<feature type="domain" description="Acyltransferase 3" evidence="2">
    <location>
        <begin position="64"/>
        <end position="390"/>
    </location>
</feature>
<dbReference type="AlphaFoldDB" id="A0A2W4DGH1"/>
<evidence type="ECO:0000313" key="3">
    <source>
        <dbReference type="EMBL" id="PZM15564.1"/>
    </source>
</evidence>
<evidence type="ECO:0000313" key="4">
    <source>
        <dbReference type="Proteomes" id="UP000248925"/>
    </source>
</evidence>
<dbReference type="OrthoDB" id="9767863at2"/>
<dbReference type="GO" id="GO:0000271">
    <property type="term" value="P:polysaccharide biosynthetic process"/>
    <property type="evidence" value="ECO:0007669"/>
    <property type="project" value="TreeGrafter"/>
</dbReference>
<sequence>MARWPVAACSSARWHSCTKAYVGRDIERLRFSREPNAIGACSLSIAAAAIKPNIRSQSAHNLSSLQAARCFACLLVVFHHTIRLFTANAPADWTRPLLFDFPALYERLAVGVDIFFVISGFIMTYVAAPYIDGRKPLSDFLLKRALRIYPSYLLVTVALVIPLVAVYVITGHLSFDLSWERLFTSATLIPDFNKLGQVQPILGVGWTLSFEVYFYIVFAASIALFRGRFLVPMALVIVSIIALSRLLDLPGAVSQFLQNSIAIEFIFGCIIARYFVSGSIIFHKSLLILICLLGFSLFIFESASDDNRFIVWGAPSALFVGGMISFEFNKVIRWSAPIVFLGDASYSIYLVHVPFIYFGCTKLIELLGIHKYSPSFISVAIVFVFSGAVIFGLLFYYFVERTINLKIKSQMNR</sequence>
<keyword evidence="4" id="KW-1185">Reference proteome</keyword>
<dbReference type="InterPro" id="IPR002656">
    <property type="entry name" value="Acyl_transf_3_dom"/>
</dbReference>
<comment type="caution">
    <text evidence="3">The sequence shown here is derived from an EMBL/GenBank/DDBJ whole genome shotgun (WGS) entry which is preliminary data.</text>
</comment>
<feature type="transmembrane region" description="Helical" evidence="1">
    <location>
        <begin position="229"/>
        <end position="247"/>
    </location>
</feature>
<accession>A0A2W4DGH1</accession>
<dbReference type="Pfam" id="PF01757">
    <property type="entry name" value="Acyl_transf_3"/>
    <property type="match status" value="1"/>
</dbReference>
<proteinExistence type="predicted"/>
<keyword evidence="1" id="KW-0472">Membrane</keyword>
<feature type="transmembrane region" description="Helical" evidence="1">
    <location>
        <begin position="338"/>
        <end position="357"/>
    </location>
</feature>
<feature type="transmembrane region" description="Helical" evidence="1">
    <location>
        <begin position="285"/>
        <end position="303"/>
    </location>
</feature>
<feature type="transmembrane region" description="Helical" evidence="1">
    <location>
        <begin position="377"/>
        <end position="399"/>
    </location>
</feature>
<dbReference type="PANTHER" id="PTHR23028:SF131">
    <property type="entry name" value="BLR2367 PROTEIN"/>
    <property type="match status" value="1"/>
</dbReference>
<feature type="transmembrane region" description="Helical" evidence="1">
    <location>
        <begin position="201"/>
        <end position="222"/>
    </location>
</feature>
<feature type="transmembrane region" description="Helical" evidence="1">
    <location>
        <begin position="108"/>
        <end position="131"/>
    </location>
</feature>
<reference evidence="3 4" key="1">
    <citation type="journal article" date="2018" name="Sci. Rep.">
        <title>Rhizobium tumorigenes sp. nov., a novel plant tumorigenic bacterium isolated from cane gall tumors on thornless blackberry.</title>
        <authorList>
            <person name="Kuzmanovi N."/>
            <person name="Smalla K."/>
            <person name="Gronow S."/>
            <person name="PuBawska J."/>
        </authorList>
    </citation>
    <scope>NUCLEOTIDE SEQUENCE [LARGE SCALE GENOMIC DNA]</scope>
    <source>
        <strain evidence="3 4">CCBAU 85046</strain>
    </source>
</reference>
<dbReference type="EMBL" id="PCDP01000019">
    <property type="protein sequence ID" value="PZM15564.1"/>
    <property type="molecule type" value="Genomic_DNA"/>
</dbReference>
<dbReference type="Proteomes" id="UP000248925">
    <property type="component" value="Unassembled WGS sequence"/>
</dbReference>